<keyword evidence="3" id="KW-1185">Reference proteome</keyword>
<organism evidence="2 3">
    <name type="scientific">Nesidiocoris tenuis</name>
    <dbReference type="NCBI Taxonomy" id="355587"/>
    <lineage>
        <taxon>Eukaryota</taxon>
        <taxon>Metazoa</taxon>
        <taxon>Ecdysozoa</taxon>
        <taxon>Arthropoda</taxon>
        <taxon>Hexapoda</taxon>
        <taxon>Insecta</taxon>
        <taxon>Pterygota</taxon>
        <taxon>Neoptera</taxon>
        <taxon>Paraneoptera</taxon>
        <taxon>Hemiptera</taxon>
        <taxon>Heteroptera</taxon>
        <taxon>Panheteroptera</taxon>
        <taxon>Cimicomorpha</taxon>
        <taxon>Miridae</taxon>
        <taxon>Dicyphina</taxon>
        <taxon>Nesidiocoris</taxon>
    </lineage>
</organism>
<feature type="transmembrane region" description="Helical" evidence="1">
    <location>
        <begin position="72"/>
        <end position="96"/>
    </location>
</feature>
<reference evidence="2 3" key="1">
    <citation type="submission" date="2023-09" db="EMBL/GenBank/DDBJ databases">
        <title>Nesidiocoris tenuis whole genome shotgun sequence.</title>
        <authorList>
            <person name="Shibata T."/>
            <person name="Shimoda M."/>
            <person name="Kobayashi T."/>
            <person name="Uehara T."/>
        </authorList>
    </citation>
    <scope>NUCLEOTIDE SEQUENCE [LARGE SCALE GENOMIC DNA]</scope>
    <source>
        <strain evidence="2 3">Japan</strain>
    </source>
</reference>
<keyword evidence="1" id="KW-1133">Transmembrane helix</keyword>
<evidence type="ECO:0000313" key="3">
    <source>
        <dbReference type="Proteomes" id="UP001307889"/>
    </source>
</evidence>
<protein>
    <submittedName>
        <fullName evidence="2">Uncharacterized protein</fullName>
    </submittedName>
</protein>
<name>A0ABN7B649_9HEMI</name>
<keyword evidence="1" id="KW-0812">Transmembrane</keyword>
<proteinExistence type="predicted"/>
<accession>A0ABN7B649</accession>
<sequence length="155" mass="17985">MAVCLETGEVVAETLLTVSCRCRLRCSNPETGESEGRERPFRVLNPQCQPGPVSRPENAEVNKKRKCCGGRYVITLAIVTLMMLAPAYGITVWLLIECLYHLYTHSRPNMYRHPLHQFFFAEFCTYCQYETRMKKVGQLQDRRYRHYISNLPMGT</sequence>
<evidence type="ECO:0000256" key="1">
    <source>
        <dbReference type="SAM" id="Phobius"/>
    </source>
</evidence>
<evidence type="ECO:0000313" key="2">
    <source>
        <dbReference type="EMBL" id="BES98641.1"/>
    </source>
</evidence>
<dbReference type="Proteomes" id="UP001307889">
    <property type="component" value="Chromosome 9"/>
</dbReference>
<gene>
    <name evidence="2" type="ORF">NTJ_11456</name>
</gene>
<keyword evidence="1" id="KW-0472">Membrane</keyword>
<dbReference type="EMBL" id="AP028917">
    <property type="protein sequence ID" value="BES98641.1"/>
    <property type="molecule type" value="Genomic_DNA"/>
</dbReference>